<comment type="catalytic activity">
    <reaction evidence="11">
        <text>L-seryl-[protein] + ATP = O-phospho-L-seryl-[protein] + ADP + H(+)</text>
        <dbReference type="Rhea" id="RHEA:17989"/>
        <dbReference type="Rhea" id="RHEA-COMP:9863"/>
        <dbReference type="Rhea" id="RHEA-COMP:11604"/>
        <dbReference type="ChEBI" id="CHEBI:15378"/>
        <dbReference type="ChEBI" id="CHEBI:29999"/>
        <dbReference type="ChEBI" id="CHEBI:30616"/>
        <dbReference type="ChEBI" id="CHEBI:83421"/>
        <dbReference type="ChEBI" id="CHEBI:456216"/>
        <dbReference type="EC" id="2.7.11.1"/>
    </reaction>
</comment>
<keyword evidence="4 13" id="KW-0732">Signal</keyword>
<dbReference type="AlphaFoldDB" id="A0ABD1PNX5"/>
<evidence type="ECO:0000256" key="7">
    <source>
        <dbReference type="ARBA" id="ARBA00022840"/>
    </source>
</evidence>
<accession>A0ABD1PNX5</accession>
<dbReference type="Gene3D" id="3.20.20.80">
    <property type="entry name" value="Glycosidases"/>
    <property type="match status" value="1"/>
</dbReference>
<dbReference type="PANTHER" id="PTHR27002:SF559">
    <property type="entry name" value="CYSTEINE-RICH RLK (RECEPTOR-LIKE KINASE) PROTEIN"/>
    <property type="match status" value="1"/>
</dbReference>
<evidence type="ECO:0000256" key="8">
    <source>
        <dbReference type="ARBA" id="ARBA00023157"/>
    </source>
</evidence>
<dbReference type="Pfam" id="PF00704">
    <property type="entry name" value="Glyco_hydro_18"/>
    <property type="match status" value="1"/>
</dbReference>
<comment type="catalytic activity">
    <reaction evidence="10">
        <text>L-threonyl-[protein] + ATP = O-phospho-L-threonyl-[protein] + ADP + H(+)</text>
        <dbReference type="Rhea" id="RHEA:46608"/>
        <dbReference type="Rhea" id="RHEA-COMP:11060"/>
        <dbReference type="Rhea" id="RHEA-COMP:11605"/>
        <dbReference type="ChEBI" id="CHEBI:15378"/>
        <dbReference type="ChEBI" id="CHEBI:30013"/>
        <dbReference type="ChEBI" id="CHEBI:30616"/>
        <dbReference type="ChEBI" id="CHEBI:61977"/>
        <dbReference type="ChEBI" id="CHEBI:456216"/>
        <dbReference type="EC" id="2.7.11.1"/>
    </reaction>
</comment>
<evidence type="ECO:0000256" key="12">
    <source>
        <dbReference type="SAM" id="Phobius"/>
    </source>
</evidence>
<comment type="caution">
    <text evidence="16">The sequence shown here is derived from an EMBL/GenBank/DDBJ whole genome shotgun (WGS) entry which is preliminary data.</text>
</comment>
<dbReference type="EMBL" id="JBFOLK010000013">
    <property type="protein sequence ID" value="KAL2465619.1"/>
    <property type="molecule type" value="Genomic_DNA"/>
</dbReference>
<sequence>MFKIKLLFVFLLIFPSAQAWIKSGYWYSGSDFPVQDINSALFTHLICAFAHINSSNYKLSISSSDEPYMSTFTETVRQINPSVITLLSTRGGEANSSTFFEMVSTSSRRRSFIESSIKAARQHGFLGLDLFGVLPNTPINMSNMEVFLDDWREAVNSEPKNTSTSRLILTMGARYSPAQDFMTYPIDSIKRNFDWVHLISYDYYLPSKDNFTGAHAALYDPSSNLNTDYGIKEWIKRGLPANKLVLGLPYHGYAWTLVNPNDNTIGSLAKGLAITADGSVSYRLIMWYCKSYGAKPVFNSTYVTNYFNVGSVWIGFDGVEAVKIKVSYAKKNGLLGYSVFQVPNDDNWVLSRAAGGEEEDQKSKQSLLIIVLPTVFIAILLFGAAICCLKRKIIISRVRGKTASEKRSVYPDLQVLTFNQIQTATDNFPSENKLGEGGFGPVYKGKLGDGQEVAVKRLSENSKQGAEEFKNEVALATRLQHVNLVKLLGFCIEGEEKILIYEYMPNRSLDTYLFDPVKRLWLDWEKRVQIIEGISQGLLYLQEYSIFTVIHRDLKASNILLDNYMKPKISDFGLARIFQKDESEANTQKIVGTYGYIPPEYVKRGMYSRKYDVYSFGVLLLQIISGKKASNLYGVHKNLTILEHAYELWRIDNCENFMDPSLDDAARTCKLKRCMQVALLCVQERWEDRPSMLEVSSMLKNETEIVPTPSTPCFLNKSRRRPTKILLFTCRSLFSQYGNFFPTNTTIMVQAYTQTHEAQRDFLWTDSWRDIDEDELDVQPLHFNDSKDEVNDGEFIFDKNAPERIAVGLNSDPLVEEAHIVVAEEGVDLDESYSPSSEELHIDYSSGEENNYRFPNFVPEKELFDPKFEVGKTFTDMELFRKAIKNHGVVTRCNFRFRPNDDRRAQAVCKLGCKWRIWASLNKKLDCVQVKSYTPIHTCSRDSTNRHCTAKYVAERYLETFKIDPEWNSKLISKAVKDNLKLNINKVTAWRARRWARILIQGGATISLVCFGHMPQS</sequence>
<evidence type="ECO:0000313" key="17">
    <source>
        <dbReference type="Proteomes" id="UP001604336"/>
    </source>
</evidence>
<dbReference type="PROSITE" id="PS00108">
    <property type="entry name" value="PROTEIN_KINASE_ST"/>
    <property type="match status" value="1"/>
</dbReference>
<keyword evidence="5" id="KW-0547">Nucleotide-binding</keyword>
<evidence type="ECO:0000313" key="16">
    <source>
        <dbReference type="EMBL" id="KAL2465619.1"/>
    </source>
</evidence>
<dbReference type="Proteomes" id="UP001604336">
    <property type="component" value="Unassembled WGS sequence"/>
</dbReference>
<evidence type="ECO:0000256" key="4">
    <source>
        <dbReference type="ARBA" id="ARBA00022729"/>
    </source>
</evidence>
<dbReference type="InterPro" id="IPR008271">
    <property type="entry name" value="Ser/Thr_kinase_AS"/>
</dbReference>
<dbReference type="Pfam" id="PF03108">
    <property type="entry name" value="DBD_Tnp_Mut"/>
    <property type="match status" value="1"/>
</dbReference>
<dbReference type="InterPro" id="IPR004332">
    <property type="entry name" value="Transposase_MuDR"/>
</dbReference>
<evidence type="ECO:0000259" key="15">
    <source>
        <dbReference type="PROSITE" id="PS51910"/>
    </source>
</evidence>
<keyword evidence="12" id="KW-0472">Membrane</keyword>
<gene>
    <name evidence="16" type="ORF">Adt_41470</name>
</gene>
<organism evidence="16 17">
    <name type="scientific">Abeliophyllum distichum</name>
    <dbReference type="NCBI Taxonomy" id="126358"/>
    <lineage>
        <taxon>Eukaryota</taxon>
        <taxon>Viridiplantae</taxon>
        <taxon>Streptophyta</taxon>
        <taxon>Embryophyta</taxon>
        <taxon>Tracheophyta</taxon>
        <taxon>Spermatophyta</taxon>
        <taxon>Magnoliopsida</taxon>
        <taxon>eudicotyledons</taxon>
        <taxon>Gunneridae</taxon>
        <taxon>Pentapetalae</taxon>
        <taxon>asterids</taxon>
        <taxon>lamiids</taxon>
        <taxon>Lamiales</taxon>
        <taxon>Oleaceae</taxon>
        <taxon>Forsythieae</taxon>
        <taxon>Abeliophyllum</taxon>
    </lineage>
</organism>
<evidence type="ECO:0000256" key="2">
    <source>
        <dbReference type="ARBA" id="ARBA00022527"/>
    </source>
</evidence>
<dbReference type="SMART" id="SM00220">
    <property type="entry name" value="S_TKc"/>
    <property type="match status" value="1"/>
</dbReference>
<dbReference type="InterPro" id="IPR011583">
    <property type="entry name" value="Chitinase_II/V-like_cat"/>
</dbReference>
<feature type="domain" description="GH18" evidence="15">
    <location>
        <begin position="20"/>
        <end position="361"/>
    </location>
</feature>
<proteinExistence type="predicted"/>
<dbReference type="InterPro" id="IPR000719">
    <property type="entry name" value="Prot_kinase_dom"/>
</dbReference>
<evidence type="ECO:0000256" key="11">
    <source>
        <dbReference type="ARBA" id="ARBA00048679"/>
    </source>
</evidence>
<feature type="chain" id="PRO_5044745459" description="non-specific serine/threonine protein kinase" evidence="13">
    <location>
        <begin position="20"/>
        <end position="1017"/>
    </location>
</feature>
<evidence type="ECO:0000256" key="9">
    <source>
        <dbReference type="ARBA" id="ARBA00023180"/>
    </source>
</evidence>
<dbReference type="InterPro" id="IPR011009">
    <property type="entry name" value="Kinase-like_dom_sf"/>
</dbReference>
<evidence type="ECO:0000256" key="3">
    <source>
        <dbReference type="ARBA" id="ARBA00022679"/>
    </source>
</evidence>
<keyword evidence="17" id="KW-1185">Reference proteome</keyword>
<dbReference type="InterPro" id="IPR029070">
    <property type="entry name" value="Chitinase_insertion_sf"/>
</dbReference>
<dbReference type="SUPFAM" id="SSF54556">
    <property type="entry name" value="Chitinase insertion domain"/>
    <property type="match status" value="1"/>
</dbReference>
<dbReference type="SUPFAM" id="SSF56112">
    <property type="entry name" value="Protein kinase-like (PK-like)"/>
    <property type="match status" value="1"/>
</dbReference>
<dbReference type="GO" id="GO:0005524">
    <property type="term" value="F:ATP binding"/>
    <property type="evidence" value="ECO:0007669"/>
    <property type="project" value="UniProtKB-KW"/>
</dbReference>
<feature type="signal peptide" evidence="13">
    <location>
        <begin position="1"/>
        <end position="19"/>
    </location>
</feature>
<dbReference type="SMART" id="SM00636">
    <property type="entry name" value="Glyco_18"/>
    <property type="match status" value="1"/>
</dbReference>
<dbReference type="CDD" id="cd02879">
    <property type="entry name" value="GH18_plant_chitinase_class_V"/>
    <property type="match status" value="1"/>
</dbReference>
<keyword evidence="8" id="KW-1015">Disulfide bond</keyword>
<keyword evidence="2" id="KW-0723">Serine/threonine-protein kinase</keyword>
<dbReference type="PANTHER" id="PTHR27002">
    <property type="entry name" value="RECEPTOR-LIKE SERINE/THREONINE-PROTEIN KINASE SD1-8"/>
    <property type="match status" value="1"/>
</dbReference>
<keyword evidence="7" id="KW-0067">ATP-binding</keyword>
<dbReference type="CDD" id="cd14066">
    <property type="entry name" value="STKc_IRAK"/>
    <property type="match status" value="1"/>
</dbReference>
<feature type="transmembrane region" description="Helical" evidence="12">
    <location>
        <begin position="367"/>
        <end position="389"/>
    </location>
</feature>
<name>A0ABD1PNX5_9LAMI</name>
<dbReference type="PROSITE" id="PS50011">
    <property type="entry name" value="PROTEIN_KINASE_DOM"/>
    <property type="match status" value="1"/>
</dbReference>
<protein>
    <recommendedName>
        <fullName evidence="1">non-specific serine/threonine protein kinase</fullName>
        <ecNumber evidence="1">2.7.11.1</ecNumber>
    </recommendedName>
</protein>
<dbReference type="Gene3D" id="3.10.50.10">
    <property type="match status" value="1"/>
</dbReference>
<dbReference type="GO" id="GO:0004674">
    <property type="term" value="F:protein serine/threonine kinase activity"/>
    <property type="evidence" value="ECO:0007669"/>
    <property type="project" value="UniProtKB-KW"/>
</dbReference>
<dbReference type="PROSITE" id="PS51910">
    <property type="entry name" value="GH18_2"/>
    <property type="match status" value="1"/>
</dbReference>
<reference evidence="17" key="1">
    <citation type="submission" date="2024-07" db="EMBL/GenBank/DDBJ databases">
        <title>Two chromosome-level genome assemblies of Korean endemic species Abeliophyllum distichum and Forsythia ovata (Oleaceae).</title>
        <authorList>
            <person name="Jang H."/>
        </authorList>
    </citation>
    <scope>NUCLEOTIDE SEQUENCE [LARGE SCALE GENOMIC DNA]</scope>
</reference>
<evidence type="ECO:0000256" key="1">
    <source>
        <dbReference type="ARBA" id="ARBA00012513"/>
    </source>
</evidence>
<keyword evidence="9" id="KW-0325">Glycoprotein</keyword>
<evidence type="ECO:0000259" key="14">
    <source>
        <dbReference type="PROSITE" id="PS50011"/>
    </source>
</evidence>
<dbReference type="Gene3D" id="1.10.510.10">
    <property type="entry name" value="Transferase(Phosphotransferase) domain 1"/>
    <property type="match status" value="1"/>
</dbReference>
<feature type="domain" description="Protein kinase" evidence="14">
    <location>
        <begin position="428"/>
        <end position="706"/>
    </location>
</feature>
<evidence type="ECO:0000256" key="10">
    <source>
        <dbReference type="ARBA" id="ARBA00047899"/>
    </source>
</evidence>
<dbReference type="InterPro" id="IPR001223">
    <property type="entry name" value="Glyco_hydro18_cat"/>
</dbReference>
<dbReference type="FunFam" id="3.30.200.20:FF:000195">
    <property type="entry name" value="G-type lectin S-receptor-like serine/threonine-protein kinase"/>
    <property type="match status" value="1"/>
</dbReference>
<evidence type="ECO:0000256" key="13">
    <source>
        <dbReference type="SAM" id="SignalP"/>
    </source>
</evidence>
<dbReference type="FunFam" id="3.10.50.10:FF:000015">
    <property type="entry name" value="Chitotriosidase-1"/>
    <property type="match status" value="1"/>
</dbReference>
<evidence type="ECO:0000256" key="6">
    <source>
        <dbReference type="ARBA" id="ARBA00022777"/>
    </source>
</evidence>
<dbReference type="InterPro" id="IPR001245">
    <property type="entry name" value="Ser-Thr/Tyr_kinase_cat_dom"/>
</dbReference>
<keyword evidence="12" id="KW-0812">Transmembrane</keyword>
<dbReference type="InterPro" id="IPR017853">
    <property type="entry name" value="GH"/>
</dbReference>
<dbReference type="EC" id="2.7.11.1" evidence="1"/>
<dbReference type="Gene3D" id="3.30.200.20">
    <property type="entry name" value="Phosphorylase Kinase, domain 1"/>
    <property type="match status" value="1"/>
</dbReference>
<dbReference type="Pfam" id="PF07714">
    <property type="entry name" value="PK_Tyr_Ser-Thr"/>
    <property type="match status" value="1"/>
</dbReference>
<evidence type="ECO:0000256" key="5">
    <source>
        <dbReference type="ARBA" id="ARBA00022741"/>
    </source>
</evidence>
<dbReference type="FunFam" id="1.10.510.10:FF:001964">
    <property type="entry name" value="Uncharacterized protein"/>
    <property type="match status" value="1"/>
</dbReference>
<keyword evidence="3" id="KW-0808">Transferase</keyword>
<dbReference type="SUPFAM" id="SSF51445">
    <property type="entry name" value="(Trans)glycosidases"/>
    <property type="match status" value="1"/>
</dbReference>
<keyword evidence="12" id="KW-1133">Transmembrane helix</keyword>
<keyword evidence="6" id="KW-0418">Kinase</keyword>